<proteinExistence type="predicted"/>
<dbReference type="Pfam" id="PF13568">
    <property type="entry name" value="OMP_b-brl_2"/>
    <property type="match status" value="1"/>
</dbReference>
<dbReference type="AlphaFoldDB" id="A0A5B8VPJ8"/>
<dbReference type="OrthoDB" id="1467485at2"/>
<feature type="chain" id="PRO_5022913310" evidence="1">
    <location>
        <begin position="24"/>
        <end position="248"/>
    </location>
</feature>
<gene>
    <name evidence="3" type="ORF">FSB73_15125</name>
</gene>
<sequence length="248" mass="28218">MILRTKNVTGLITALLFTGFVAAQPRLNRENHDQLPFYFGISIGYNNSNLATTRAAAFEEQSTFSRVEPHSSNGLALGFMMTKRLSDRLEIRTVPKLILGGSKYLSYYYTADYLSAHPEKKPIENIKLPANILSIPLQLKLNSDRIRNFRVYMFGGMKYDINLTANSSEYKEAMQLDQNPPPLFRKGDLGYEGGIGFNFYLPFTVISPQIKISNTLGNSHVRDTENPYSNVMQRFRTQMLVFSVTFEQ</sequence>
<dbReference type="EMBL" id="CP042434">
    <property type="protein sequence ID" value="QEC72812.1"/>
    <property type="molecule type" value="Genomic_DNA"/>
</dbReference>
<name>A0A5B8VPJ8_9BACT</name>
<protein>
    <submittedName>
        <fullName evidence="3">PorT family protein</fullName>
    </submittedName>
</protein>
<dbReference type="InterPro" id="IPR025665">
    <property type="entry name" value="Beta-barrel_OMP_2"/>
</dbReference>
<dbReference type="Proteomes" id="UP000321291">
    <property type="component" value="Chromosome"/>
</dbReference>
<evidence type="ECO:0000259" key="2">
    <source>
        <dbReference type="Pfam" id="PF13568"/>
    </source>
</evidence>
<keyword evidence="1" id="KW-0732">Signal</keyword>
<feature type="domain" description="Outer membrane protein beta-barrel" evidence="2">
    <location>
        <begin position="35"/>
        <end position="205"/>
    </location>
</feature>
<dbReference type="RefSeq" id="WP_146783957.1">
    <property type="nucleotide sequence ID" value="NZ_CP042434.1"/>
</dbReference>
<keyword evidence="4" id="KW-1185">Reference proteome</keyword>
<accession>A0A5B8VPJ8</accession>
<reference evidence="3 4" key="1">
    <citation type="journal article" date="2017" name="Int. J. Syst. Evol. Microbiol.">
        <title>Arachidicoccus ginsenosidivorans sp. nov., with ginsenoside-converting activity isolated from ginseng cultivating soil.</title>
        <authorList>
            <person name="Siddiqi M.Z."/>
            <person name="Aslam Z."/>
            <person name="Im W.T."/>
        </authorList>
    </citation>
    <scope>NUCLEOTIDE SEQUENCE [LARGE SCALE GENOMIC DNA]</scope>
    <source>
        <strain evidence="3 4">Gsoil 809</strain>
    </source>
</reference>
<organism evidence="3 4">
    <name type="scientific">Arachidicoccus ginsenosidivorans</name>
    <dbReference type="NCBI Taxonomy" id="496057"/>
    <lineage>
        <taxon>Bacteria</taxon>
        <taxon>Pseudomonadati</taxon>
        <taxon>Bacteroidota</taxon>
        <taxon>Chitinophagia</taxon>
        <taxon>Chitinophagales</taxon>
        <taxon>Chitinophagaceae</taxon>
        <taxon>Arachidicoccus</taxon>
    </lineage>
</organism>
<feature type="signal peptide" evidence="1">
    <location>
        <begin position="1"/>
        <end position="23"/>
    </location>
</feature>
<dbReference type="KEGG" id="agi:FSB73_15125"/>
<evidence type="ECO:0000313" key="3">
    <source>
        <dbReference type="EMBL" id="QEC72812.1"/>
    </source>
</evidence>
<evidence type="ECO:0000256" key="1">
    <source>
        <dbReference type="SAM" id="SignalP"/>
    </source>
</evidence>
<evidence type="ECO:0000313" key="4">
    <source>
        <dbReference type="Proteomes" id="UP000321291"/>
    </source>
</evidence>